<dbReference type="GO" id="GO:0009399">
    <property type="term" value="P:nitrogen fixation"/>
    <property type="evidence" value="ECO:0007669"/>
    <property type="project" value="InterPro"/>
</dbReference>
<dbReference type="RefSeq" id="WP_017456739.1">
    <property type="nucleotide sequence ID" value="NZ_FMUI01000002.1"/>
</dbReference>
<sequence length="147" mass="16312">MKPLYAFGEEVRVSRTIRNDGTMPGYRRGDLLVRRGSTGFVREWGTFLLEKMIYQIHFPDCGLIVGCREQELLPISAPWHGGQFQYGDTIACRHALAIGDNIVVTAGEQGQITATGQGDNAESYTVTFSGRWFQVPASAMILLETPQ</sequence>
<evidence type="ECO:0000256" key="1">
    <source>
        <dbReference type="ARBA" id="ARBA00008027"/>
    </source>
</evidence>
<evidence type="ECO:0000313" key="4">
    <source>
        <dbReference type="Proteomes" id="UP000183569"/>
    </source>
</evidence>
<dbReference type="Proteomes" id="UP000183569">
    <property type="component" value="Unassembled WGS sequence"/>
</dbReference>
<evidence type="ECO:0000256" key="2">
    <source>
        <dbReference type="ARBA" id="ARBA00023231"/>
    </source>
</evidence>
<organism evidence="3 4">
    <name type="scientific">Kosakonia sacchari</name>
    <dbReference type="NCBI Taxonomy" id="1158459"/>
    <lineage>
        <taxon>Bacteria</taxon>
        <taxon>Pseudomonadati</taxon>
        <taxon>Pseudomonadota</taxon>
        <taxon>Gammaproteobacteria</taxon>
        <taxon>Enterobacterales</taxon>
        <taxon>Enterobacteriaceae</taxon>
        <taxon>Kosakonia</taxon>
    </lineage>
</organism>
<dbReference type="Pfam" id="PF04319">
    <property type="entry name" value="NifZ"/>
    <property type="match status" value="1"/>
</dbReference>
<evidence type="ECO:0000313" key="3">
    <source>
        <dbReference type="EMBL" id="SCX37717.1"/>
    </source>
</evidence>
<accession>A0A1G4X924</accession>
<proteinExistence type="inferred from homology"/>
<name>A0A1G4X924_9ENTR</name>
<protein>
    <submittedName>
        <fullName evidence="3">Nitrogen fixation protein NifZ</fullName>
    </submittedName>
</protein>
<dbReference type="GeneID" id="23843858"/>
<comment type="similarity">
    <text evidence="1">Belongs to the NifZ family.</text>
</comment>
<reference evidence="3 4" key="1">
    <citation type="submission" date="2016-10" db="EMBL/GenBank/DDBJ databases">
        <authorList>
            <person name="Varghese N."/>
            <person name="Submissions S."/>
        </authorList>
    </citation>
    <scope>NUCLEOTIDE SEQUENCE [LARGE SCALE GENOMIC DNA]</scope>
    <source>
        <strain evidence="3 4">CGMCC 1.12102</strain>
    </source>
</reference>
<gene>
    <name evidence="3" type="ORF">SAMN02927897_00085</name>
</gene>
<dbReference type="AlphaFoldDB" id="A0A1G4X924"/>
<dbReference type="InterPro" id="IPR007415">
    <property type="entry name" value="Nitrogenase_MoFe_mat_NifZ"/>
</dbReference>
<keyword evidence="2" id="KW-0535">Nitrogen fixation</keyword>
<comment type="caution">
    <text evidence="3">The sequence shown here is derived from an EMBL/GenBank/DDBJ whole genome shotgun (WGS) entry which is preliminary data.</text>
</comment>
<dbReference type="EMBL" id="FMUI01000002">
    <property type="protein sequence ID" value="SCX37717.1"/>
    <property type="molecule type" value="Genomic_DNA"/>
</dbReference>